<protein>
    <submittedName>
        <fullName evidence="2">Uncharacterized protein</fullName>
    </submittedName>
</protein>
<sequence length="437" mass="49411">MPEYGGFFALLAEYLPDTSQPISGFHRYCTRPTPTYILPQTAEGDQYPSLPVIVTEAEETRDVETPQPTTQTQTQTQLQSQSQSQTQSQPQPQQSLVPVADLIKSLVHFLANRPTHMPLWQYEDITAKAMTGRNVSDILSRLVETVAEQGEDMQGYVTELLLTLEAAVDSLESHFRPLDYMRDIFKSTPNLNNKDGQQQNGSAYNAEAAVERLESHFRPLDYMRDIFKSTPNLDNKDGQQQNGSAYNAEAAVDRLESHFRPLDYMRDIFKSTPNLDNKDGQQQNGSAYNAEAAVDRLESHFRPLDYMRDIFKSTPNLDNKDGQQQNGSAYNAEAAVERLESHFRPLDYMRDIFKSTPNLNNKDGQQQNGSAYNTESSQRMPSQFTDDMRSKSWPTQKSICNLQPEFRTVGAGVLDGLFTGRGVGHARQRTAYCRPTH</sequence>
<accession>A0ABN8B076</accession>
<dbReference type="InterPro" id="IPR039867">
    <property type="entry name" value="Furry/Tao3/Mor2"/>
</dbReference>
<organism evidence="2 3">
    <name type="scientific">Chilo suppressalis</name>
    <name type="common">Asiatic rice borer moth</name>
    <dbReference type="NCBI Taxonomy" id="168631"/>
    <lineage>
        <taxon>Eukaryota</taxon>
        <taxon>Metazoa</taxon>
        <taxon>Ecdysozoa</taxon>
        <taxon>Arthropoda</taxon>
        <taxon>Hexapoda</taxon>
        <taxon>Insecta</taxon>
        <taxon>Pterygota</taxon>
        <taxon>Neoptera</taxon>
        <taxon>Endopterygota</taxon>
        <taxon>Lepidoptera</taxon>
        <taxon>Glossata</taxon>
        <taxon>Ditrysia</taxon>
        <taxon>Pyraloidea</taxon>
        <taxon>Crambidae</taxon>
        <taxon>Crambinae</taxon>
        <taxon>Chilo</taxon>
    </lineage>
</organism>
<feature type="region of interest" description="Disordered" evidence="1">
    <location>
        <begin position="59"/>
        <end position="94"/>
    </location>
</feature>
<dbReference type="Proteomes" id="UP001153292">
    <property type="component" value="Chromosome 2"/>
</dbReference>
<reference evidence="2" key="1">
    <citation type="submission" date="2021-12" db="EMBL/GenBank/DDBJ databases">
        <authorList>
            <person name="King R."/>
        </authorList>
    </citation>
    <scope>NUCLEOTIDE SEQUENCE</scope>
</reference>
<name>A0ABN8B076_CHISP</name>
<dbReference type="PANTHER" id="PTHR12295:SF30">
    <property type="entry name" value="PROTEIN FURRY"/>
    <property type="match status" value="1"/>
</dbReference>
<dbReference type="PANTHER" id="PTHR12295">
    <property type="entry name" value="FURRY-RELATED"/>
    <property type="match status" value="1"/>
</dbReference>
<gene>
    <name evidence="2" type="ORF">CHILSU_LOCUS5435</name>
</gene>
<keyword evidence="3" id="KW-1185">Reference proteome</keyword>
<evidence type="ECO:0000313" key="2">
    <source>
        <dbReference type="EMBL" id="CAH0402197.1"/>
    </source>
</evidence>
<feature type="compositionally biased region" description="Low complexity" evidence="1">
    <location>
        <begin position="65"/>
        <end position="94"/>
    </location>
</feature>
<dbReference type="EMBL" id="OU963895">
    <property type="protein sequence ID" value="CAH0402197.1"/>
    <property type="molecule type" value="Genomic_DNA"/>
</dbReference>
<evidence type="ECO:0000256" key="1">
    <source>
        <dbReference type="SAM" id="MobiDB-lite"/>
    </source>
</evidence>
<feature type="region of interest" description="Disordered" evidence="1">
    <location>
        <begin position="354"/>
        <end position="391"/>
    </location>
</feature>
<feature type="compositionally biased region" description="Polar residues" evidence="1">
    <location>
        <begin position="355"/>
        <end position="385"/>
    </location>
</feature>
<proteinExistence type="predicted"/>
<evidence type="ECO:0000313" key="3">
    <source>
        <dbReference type="Proteomes" id="UP001153292"/>
    </source>
</evidence>